<dbReference type="Pfam" id="PF00023">
    <property type="entry name" value="Ank"/>
    <property type="match status" value="1"/>
</dbReference>
<dbReference type="InterPro" id="IPR036770">
    <property type="entry name" value="Ankyrin_rpt-contain_sf"/>
</dbReference>
<feature type="repeat" description="ANK" evidence="3">
    <location>
        <begin position="110"/>
        <end position="142"/>
    </location>
</feature>
<proteinExistence type="predicted"/>
<keyword evidence="5" id="KW-0808">Transferase</keyword>
<accession>A0A1Q9DRX1</accession>
<keyword evidence="6" id="KW-1185">Reference proteome</keyword>
<gene>
    <name evidence="5" type="primary">KIDINS220</name>
    <name evidence="5" type="ORF">AK812_SmicGene19710</name>
</gene>
<dbReference type="SUPFAM" id="SSF54236">
    <property type="entry name" value="Ubiquitin-like"/>
    <property type="match status" value="1"/>
</dbReference>
<sequence>MLRITLLSGEELIRLPLTELSDVKALKRRLHQHHGLPPRFRQRLFNNGEILDDDFQLDSAMDLQVLIVSFCDASQDQRRELCAAAMDGRLAEVEAHLQLPMDPDCRDDESRLTPLIRASGDGHVDVAESLLEAGAQVDMIGLNEATALMAASCGGHTAMVELLLNAGADKNLYDGEDWTALMFASFEGHAQVVRMLLDAGARRDLCNFENDIALDLAFRHAEVRLLLQTSDQGDGA</sequence>
<dbReference type="InterPro" id="IPR029071">
    <property type="entry name" value="Ubiquitin-like_domsf"/>
</dbReference>
<dbReference type="Proteomes" id="UP000186817">
    <property type="component" value="Unassembled WGS sequence"/>
</dbReference>
<evidence type="ECO:0000256" key="1">
    <source>
        <dbReference type="ARBA" id="ARBA00022737"/>
    </source>
</evidence>
<keyword evidence="2 3" id="KW-0040">ANK repeat</keyword>
<keyword evidence="1" id="KW-0677">Repeat</keyword>
<evidence type="ECO:0000256" key="3">
    <source>
        <dbReference type="PROSITE-ProRule" id="PRU00023"/>
    </source>
</evidence>
<name>A0A1Q9DRX1_SYMMI</name>
<dbReference type="GO" id="GO:0016301">
    <property type="term" value="F:kinase activity"/>
    <property type="evidence" value="ECO:0007669"/>
    <property type="project" value="UniProtKB-KW"/>
</dbReference>
<dbReference type="AlphaFoldDB" id="A0A1Q9DRX1"/>
<dbReference type="PROSITE" id="PS50088">
    <property type="entry name" value="ANK_REPEAT"/>
    <property type="match status" value="3"/>
</dbReference>
<comment type="caution">
    <text evidence="5">The sequence shown here is derived from an EMBL/GenBank/DDBJ whole genome shotgun (WGS) entry which is preliminary data.</text>
</comment>
<dbReference type="EMBL" id="LSRX01000416">
    <property type="protein sequence ID" value="OLP97915.1"/>
    <property type="molecule type" value="Genomic_DNA"/>
</dbReference>
<feature type="repeat" description="ANK" evidence="3">
    <location>
        <begin position="176"/>
        <end position="208"/>
    </location>
</feature>
<feature type="repeat" description="ANK" evidence="3">
    <location>
        <begin position="143"/>
        <end position="175"/>
    </location>
</feature>
<dbReference type="SMART" id="SM00248">
    <property type="entry name" value="ANK"/>
    <property type="match status" value="3"/>
</dbReference>
<dbReference type="InterPro" id="IPR002110">
    <property type="entry name" value="Ankyrin_rpt"/>
</dbReference>
<protein>
    <submittedName>
        <fullName evidence="5">Kinase D-interacting substrate of 220 kDa</fullName>
    </submittedName>
</protein>
<dbReference type="PANTHER" id="PTHR24171">
    <property type="entry name" value="ANKYRIN REPEAT DOMAIN-CONTAINING PROTEIN 39-RELATED"/>
    <property type="match status" value="1"/>
</dbReference>
<dbReference type="SUPFAM" id="SSF48403">
    <property type="entry name" value="Ankyrin repeat"/>
    <property type="match status" value="1"/>
</dbReference>
<dbReference type="CDD" id="cd17039">
    <property type="entry name" value="Ubl_ubiquitin_like"/>
    <property type="match status" value="1"/>
</dbReference>
<reference evidence="5 6" key="1">
    <citation type="submission" date="2016-02" db="EMBL/GenBank/DDBJ databases">
        <title>Genome analysis of coral dinoflagellate symbionts highlights evolutionary adaptations to a symbiotic lifestyle.</title>
        <authorList>
            <person name="Aranda M."/>
            <person name="Li Y."/>
            <person name="Liew Y.J."/>
            <person name="Baumgarten S."/>
            <person name="Simakov O."/>
            <person name="Wilson M."/>
            <person name="Piel J."/>
            <person name="Ashoor H."/>
            <person name="Bougouffa S."/>
            <person name="Bajic V.B."/>
            <person name="Ryu T."/>
            <person name="Ravasi T."/>
            <person name="Bayer T."/>
            <person name="Micklem G."/>
            <person name="Kim H."/>
            <person name="Bhak J."/>
            <person name="Lajeunesse T.C."/>
            <person name="Voolstra C.R."/>
        </authorList>
    </citation>
    <scope>NUCLEOTIDE SEQUENCE [LARGE SCALE GENOMIC DNA]</scope>
    <source>
        <strain evidence="5 6">CCMP2467</strain>
    </source>
</reference>
<dbReference type="PROSITE" id="PS50053">
    <property type="entry name" value="UBIQUITIN_2"/>
    <property type="match status" value="1"/>
</dbReference>
<evidence type="ECO:0000259" key="4">
    <source>
        <dbReference type="PROSITE" id="PS50053"/>
    </source>
</evidence>
<dbReference type="PROSITE" id="PS50297">
    <property type="entry name" value="ANK_REP_REGION"/>
    <property type="match status" value="3"/>
</dbReference>
<feature type="domain" description="Ubiquitin-like" evidence="4">
    <location>
        <begin position="1"/>
        <end position="59"/>
    </location>
</feature>
<evidence type="ECO:0000313" key="6">
    <source>
        <dbReference type="Proteomes" id="UP000186817"/>
    </source>
</evidence>
<dbReference type="OrthoDB" id="10264606at2759"/>
<keyword evidence="5" id="KW-0418">Kinase</keyword>
<dbReference type="InterPro" id="IPR000626">
    <property type="entry name" value="Ubiquitin-like_dom"/>
</dbReference>
<evidence type="ECO:0000256" key="2">
    <source>
        <dbReference type="ARBA" id="ARBA00023043"/>
    </source>
</evidence>
<dbReference type="Gene3D" id="1.25.40.20">
    <property type="entry name" value="Ankyrin repeat-containing domain"/>
    <property type="match status" value="1"/>
</dbReference>
<evidence type="ECO:0000313" key="5">
    <source>
        <dbReference type="EMBL" id="OLP97915.1"/>
    </source>
</evidence>
<dbReference type="Pfam" id="PF12796">
    <property type="entry name" value="Ank_2"/>
    <property type="match status" value="1"/>
</dbReference>
<organism evidence="5 6">
    <name type="scientific">Symbiodinium microadriaticum</name>
    <name type="common">Dinoflagellate</name>
    <name type="synonym">Zooxanthella microadriatica</name>
    <dbReference type="NCBI Taxonomy" id="2951"/>
    <lineage>
        <taxon>Eukaryota</taxon>
        <taxon>Sar</taxon>
        <taxon>Alveolata</taxon>
        <taxon>Dinophyceae</taxon>
        <taxon>Suessiales</taxon>
        <taxon>Symbiodiniaceae</taxon>
        <taxon>Symbiodinium</taxon>
    </lineage>
</organism>